<evidence type="ECO:0000259" key="1">
    <source>
        <dbReference type="Pfam" id="PF00501"/>
    </source>
</evidence>
<name>A0ABU8WAI9_9BURK</name>
<dbReference type="InterPro" id="IPR045851">
    <property type="entry name" value="AMP-bd_C_sf"/>
</dbReference>
<dbReference type="GO" id="GO:0004467">
    <property type="term" value="F:long-chain fatty acid-CoA ligase activity"/>
    <property type="evidence" value="ECO:0007669"/>
    <property type="project" value="UniProtKB-EC"/>
</dbReference>
<reference evidence="3 4" key="1">
    <citation type="submission" date="2024-03" db="EMBL/GenBank/DDBJ databases">
        <title>Novel species of the genus Variovorax.</title>
        <authorList>
            <person name="Liu Q."/>
            <person name="Xin Y.-H."/>
        </authorList>
    </citation>
    <scope>NUCLEOTIDE SEQUENCE [LARGE SCALE GENOMIC DNA]</scope>
    <source>
        <strain evidence="3 4">KACC 18501</strain>
    </source>
</reference>
<dbReference type="CDD" id="cd17631">
    <property type="entry name" value="FACL_FadD13-like"/>
    <property type="match status" value="1"/>
</dbReference>
<evidence type="ECO:0000313" key="3">
    <source>
        <dbReference type="EMBL" id="MEJ8827064.1"/>
    </source>
</evidence>
<dbReference type="Gene3D" id="3.30.300.30">
    <property type="match status" value="1"/>
</dbReference>
<sequence>MSTPTDCTAILASWEAQRPDAIAIAFGGSTWTWAELAGRVRRNAAAQRAAGLIPGDRIAVLDLNHPSCLELTLACAQVGTANAVVNFRLAPPEIVYVINDARARILFVGPEFAGIVEKLREELPTVERVIRIGGADDEYEAWLAAHEPDADADAEAHRATPDDCFVQLYTSGTTGFPKGTMLTHRGMLAHARNSAIDMDLGPDARVQVAMPLFHVGGTSFALLGISVGARLVMMRLPDPAAALEMLEAERITHTFLVPALLAAMTKIPGAAERDYSALKALSYGASPMPLPVMRASLALFPGVMRQVYGMTEQSGAVSTLGPADHSDPAVAHRLVSAGTPVRGVEIKICDPGSGEPVPTGAPGEIWVRSEQVMGGYWGKPEATAAAITPDGWLRSGDGGHMDADGYIYVTDRIKDMIISGGENIYPAEIERVLAEHPSIDDVAVIGVSDEKWGEVPKAVVVAAPGTIVDTQQMLAWCRERLASFKCPKSFDVVTALPRNPTGKILKKDLRKPYWEGRERQVV</sequence>
<dbReference type="InterPro" id="IPR042099">
    <property type="entry name" value="ANL_N_sf"/>
</dbReference>
<dbReference type="InterPro" id="IPR050237">
    <property type="entry name" value="ATP-dep_AMP-bd_enzyme"/>
</dbReference>
<feature type="domain" description="AMP-dependent synthetase/ligase" evidence="1">
    <location>
        <begin position="14"/>
        <end position="377"/>
    </location>
</feature>
<dbReference type="InterPro" id="IPR025110">
    <property type="entry name" value="AMP-bd_C"/>
</dbReference>
<dbReference type="EC" id="6.2.1.3" evidence="3"/>
<dbReference type="EMBL" id="JBBKZV010000050">
    <property type="protein sequence ID" value="MEJ8827064.1"/>
    <property type="molecule type" value="Genomic_DNA"/>
</dbReference>
<dbReference type="RefSeq" id="WP_340368095.1">
    <property type="nucleotide sequence ID" value="NZ_JBBKZV010000050.1"/>
</dbReference>
<feature type="domain" description="AMP-binding enzyme C-terminal" evidence="2">
    <location>
        <begin position="428"/>
        <end position="503"/>
    </location>
</feature>
<accession>A0ABU8WAI9</accession>
<keyword evidence="3" id="KW-0436">Ligase</keyword>
<dbReference type="PANTHER" id="PTHR43767:SF1">
    <property type="entry name" value="NONRIBOSOMAL PEPTIDE SYNTHASE PES1 (EUROFUNG)-RELATED"/>
    <property type="match status" value="1"/>
</dbReference>
<organism evidence="3 4">
    <name type="scientific">Variovorax humicola</name>
    <dbReference type="NCBI Taxonomy" id="1769758"/>
    <lineage>
        <taxon>Bacteria</taxon>
        <taxon>Pseudomonadati</taxon>
        <taxon>Pseudomonadota</taxon>
        <taxon>Betaproteobacteria</taxon>
        <taxon>Burkholderiales</taxon>
        <taxon>Comamonadaceae</taxon>
        <taxon>Variovorax</taxon>
    </lineage>
</organism>
<dbReference type="Pfam" id="PF00501">
    <property type="entry name" value="AMP-binding"/>
    <property type="match status" value="1"/>
</dbReference>
<dbReference type="NCBIfam" id="NF004837">
    <property type="entry name" value="PRK06187.1"/>
    <property type="match status" value="1"/>
</dbReference>
<comment type="caution">
    <text evidence="3">The sequence shown here is derived from an EMBL/GenBank/DDBJ whole genome shotgun (WGS) entry which is preliminary data.</text>
</comment>
<dbReference type="Gene3D" id="3.40.50.12780">
    <property type="entry name" value="N-terminal domain of ligase-like"/>
    <property type="match status" value="1"/>
</dbReference>
<gene>
    <name evidence="3" type="ORF">WKW80_34585</name>
</gene>
<dbReference type="Proteomes" id="UP001363010">
    <property type="component" value="Unassembled WGS sequence"/>
</dbReference>
<dbReference type="Pfam" id="PF13193">
    <property type="entry name" value="AMP-binding_C"/>
    <property type="match status" value="1"/>
</dbReference>
<evidence type="ECO:0000259" key="2">
    <source>
        <dbReference type="Pfam" id="PF13193"/>
    </source>
</evidence>
<keyword evidence="4" id="KW-1185">Reference proteome</keyword>
<dbReference type="InterPro" id="IPR000873">
    <property type="entry name" value="AMP-dep_synth/lig_dom"/>
</dbReference>
<protein>
    <submittedName>
        <fullName evidence="3">Long-chain-fatty-acid--CoA ligase</fullName>
        <ecNumber evidence="3">6.2.1.3</ecNumber>
    </submittedName>
</protein>
<dbReference type="SUPFAM" id="SSF56801">
    <property type="entry name" value="Acetyl-CoA synthetase-like"/>
    <property type="match status" value="1"/>
</dbReference>
<evidence type="ECO:0000313" key="4">
    <source>
        <dbReference type="Proteomes" id="UP001363010"/>
    </source>
</evidence>
<dbReference type="PANTHER" id="PTHR43767">
    <property type="entry name" value="LONG-CHAIN-FATTY-ACID--COA LIGASE"/>
    <property type="match status" value="1"/>
</dbReference>
<proteinExistence type="predicted"/>